<gene>
    <name evidence="2" type="primary">ycgJ_2</name>
    <name evidence="2" type="ORF">SPDO_29270</name>
</gene>
<dbReference type="InterPro" id="IPR050508">
    <property type="entry name" value="Methyltransf_Superfamily"/>
</dbReference>
<dbReference type="Pfam" id="PF08241">
    <property type="entry name" value="Methyltransf_11"/>
    <property type="match status" value="1"/>
</dbReference>
<dbReference type="SUPFAM" id="SSF53335">
    <property type="entry name" value="S-adenosyl-L-methionine-dependent methyltransferases"/>
    <property type="match status" value="1"/>
</dbReference>
<dbReference type="EC" id="2.1.1.-" evidence="2"/>
<keyword evidence="2" id="KW-0489">Methyltransferase</keyword>
<name>A0A245ZEC9_9SPHN</name>
<dbReference type="CDD" id="cd02440">
    <property type="entry name" value="AdoMet_MTases"/>
    <property type="match status" value="1"/>
</dbReference>
<dbReference type="EMBL" id="NBBI01000007">
    <property type="protein sequence ID" value="OWK28094.1"/>
    <property type="molecule type" value="Genomic_DNA"/>
</dbReference>
<dbReference type="Gene3D" id="3.40.50.150">
    <property type="entry name" value="Vaccinia Virus protein VP39"/>
    <property type="match status" value="1"/>
</dbReference>
<evidence type="ECO:0000313" key="2">
    <source>
        <dbReference type="EMBL" id="OWK28094.1"/>
    </source>
</evidence>
<dbReference type="AlphaFoldDB" id="A0A245ZEC9"/>
<dbReference type="PANTHER" id="PTHR42912:SF93">
    <property type="entry name" value="N6-ADENOSINE-METHYLTRANSFERASE TMT1A"/>
    <property type="match status" value="1"/>
</dbReference>
<protein>
    <submittedName>
        <fullName evidence="2">Putative methyltransferase YcgJ</fullName>
        <ecNumber evidence="2">2.1.1.-</ecNumber>
    </submittedName>
</protein>
<dbReference type="GO" id="GO:0032259">
    <property type="term" value="P:methylation"/>
    <property type="evidence" value="ECO:0007669"/>
    <property type="project" value="UniProtKB-KW"/>
</dbReference>
<dbReference type="GO" id="GO:0008757">
    <property type="term" value="F:S-adenosylmethionine-dependent methyltransferase activity"/>
    <property type="evidence" value="ECO:0007669"/>
    <property type="project" value="InterPro"/>
</dbReference>
<sequence>MAARYDVIGNDYAAQRRPDPRIAAAIHDALGDGDTLLNVGAGAGSYEPADRRTIAVEPSTAMICQRPDGAAPVVQGCAERLPFADNSFDTAMAILTVHHWPDQAAGLREMRRVTRGRIVLVTFDPAARPWLTDYLPELAALDERQMPAMANYARWLSPRGPMEVRPLPVPHDCTDGFLHAYWRRPAAYLDPQVRSGSSSFWVIDGVDAGLARLSADLESGRWARRYRALTDAADYDAGYRLVIAD</sequence>
<keyword evidence="2" id="KW-0808">Transferase</keyword>
<accession>A0A245ZEC9</accession>
<reference evidence="2 3" key="1">
    <citation type="submission" date="2017-03" db="EMBL/GenBank/DDBJ databases">
        <title>Genome sequence of Sphingomonas dokdonensis DSM 21029.</title>
        <authorList>
            <person name="Poehlein A."/>
            <person name="Wuebbeler J.H."/>
            <person name="Steinbuechel A."/>
            <person name="Daniel R."/>
        </authorList>
    </citation>
    <scope>NUCLEOTIDE SEQUENCE [LARGE SCALE GENOMIC DNA]</scope>
    <source>
        <strain evidence="2 3">DSM 21029</strain>
    </source>
</reference>
<keyword evidence="3" id="KW-1185">Reference proteome</keyword>
<dbReference type="PANTHER" id="PTHR42912">
    <property type="entry name" value="METHYLTRANSFERASE"/>
    <property type="match status" value="1"/>
</dbReference>
<dbReference type="OrthoDB" id="9787738at2"/>
<organism evidence="2 3">
    <name type="scientific">Sphingomonas dokdonensis</name>
    <dbReference type="NCBI Taxonomy" id="344880"/>
    <lineage>
        <taxon>Bacteria</taxon>
        <taxon>Pseudomonadati</taxon>
        <taxon>Pseudomonadota</taxon>
        <taxon>Alphaproteobacteria</taxon>
        <taxon>Sphingomonadales</taxon>
        <taxon>Sphingomonadaceae</taxon>
        <taxon>Sphingomonas</taxon>
    </lineage>
</organism>
<evidence type="ECO:0000259" key="1">
    <source>
        <dbReference type="Pfam" id="PF08241"/>
    </source>
</evidence>
<comment type="caution">
    <text evidence="2">The sequence shown here is derived from an EMBL/GenBank/DDBJ whole genome shotgun (WGS) entry which is preliminary data.</text>
</comment>
<dbReference type="RefSeq" id="WP_088368244.1">
    <property type="nucleotide sequence ID" value="NZ_NBBI01000007.1"/>
</dbReference>
<feature type="domain" description="Methyltransferase type 11" evidence="1">
    <location>
        <begin position="37"/>
        <end position="115"/>
    </location>
</feature>
<dbReference type="Proteomes" id="UP000197290">
    <property type="component" value="Unassembled WGS sequence"/>
</dbReference>
<evidence type="ECO:0000313" key="3">
    <source>
        <dbReference type="Proteomes" id="UP000197290"/>
    </source>
</evidence>
<proteinExistence type="predicted"/>
<dbReference type="InterPro" id="IPR029063">
    <property type="entry name" value="SAM-dependent_MTases_sf"/>
</dbReference>
<dbReference type="InterPro" id="IPR013216">
    <property type="entry name" value="Methyltransf_11"/>
</dbReference>